<protein>
    <submittedName>
        <fullName evidence="1">ABC-type polar amino acid transport system, ATPase component</fullName>
    </submittedName>
</protein>
<evidence type="ECO:0000313" key="2">
    <source>
        <dbReference type="Proteomes" id="UP000001452"/>
    </source>
</evidence>
<organism evidence="1 2">
    <name type="scientific">Streptococcus pneumoniae serotype 2 (strain D39 / NCTC 7466)</name>
    <dbReference type="NCBI Taxonomy" id="373153"/>
    <lineage>
        <taxon>Bacteria</taxon>
        <taxon>Bacillati</taxon>
        <taxon>Bacillota</taxon>
        <taxon>Bacilli</taxon>
        <taxon>Lactobacillales</taxon>
        <taxon>Streptococcaceae</taxon>
        <taxon>Streptococcus</taxon>
    </lineage>
</organism>
<gene>
    <name evidence="1" type="ordered locus">SPD_0364</name>
</gene>
<dbReference type="KEGG" id="spd:SPD_0364"/>
<dbReference type="AlphaFoldDB" id="A0A0H2ZP75"/>
<proteinExistence type="predicted"/>
<dbReference type="PaxDb" id="373153-SPD_0364"/>
<reference evidence="1 2" key="1">
    <citation type="journal article" date="2007" name="J. Bacteriol.">
        <title>Genome sequence of Avery's virulent serotype 2 strain D39 of Streptococcus pneumoniae and comparison with that of unencapsulated laboratory strain R6.</title>
        <authorList>
            <person name="Lanie J.A."/>
            <person name="Ng W.L."/>
            <person name="Kazmierczak K.M."/>
            <person name="Andrzejewski T.M."/>
            <person name="Davidsen T.M."/>
            <person name="Wayne K.J."/>
            <person name="Tettelin H."/>
            <person name="Glass J.I."/>
            <person name="Winkler M.E."/>
        </authorList>
    </citation>
    <scope>NUCLEOTIDE SEQUENCE [LARGE SCALE GENOMIC DNA]</scope>
    <source>
        <strain evidence="2">D39 / NCTC 7466</strain>
    </source>
</reference>
<dbReference type="eggNOG" id="ENOG5032B1N">
    <property type="taxonomic scope" value="Bacteria"/>
</dbReference>
<dbReference type="Proteomes" id="UP000001452">
    <property type="component" value="Chromosome"/>
</dbReference>
<keyword evidence="2" id="KW-1185">Reference proteome</keyword>
<accession>A0A0H2ZP75</accession>
<sequence length="37" mass="4549">MDSGKIVEKNNAHQFFSGPREERTKQFWNEFFRMRSI</sequence>
<evidence type="ECO:0000313" key="1">
    <source>
        <dbReference type="EMBL" id="ABJ54527.1"/>
    </source>
</evidence>
<dbReference type="EMBL" id="CP000410">
    <property type="protein sequence ID" value="ABJ54527.1"/>
    <property type="molecule type" value="Genomic_DNA"/>
</dbReference>
<name>A0A0H2ZP75_STRP2</name>
<dbReference type="HOGENOM" id="CLU_3376458_0_0_9"/>